<dbReference type="RefSeq" id="WP_090664205.1">
    <property type="nucleotide sequence ID" value="NZ_FMZX01000012.1"/>
</dbReference>
<evidence type="ECO:0000259" key="4">
    <source>
        <dbReference type="Pfam" id="PF22725"/>
    </source>
</evidence>
<dbReference type="Gene3D" id="3.30.360.10">
    <property type="entry name" value="Dihydrodipicolinate Reductase, domain 2"/>
    <property type="match status" value="1"/>
</dbReference>
<gene>
    <name evidence="5" type="ORF">SAMN04487779_101280</name>
</gene>
<dbReference type="SUPFAM" id="SSF51735">
    <property type="entry name" value="NAD(P)-binding Rossmann-fold domains"/>
    <property type="match status" value="1"/>
</dbReference>
<dbReference type="Proteomes" id="UP000198925">
    <property type="component" value="Unassembled WGS sequence"/>
</dbReference>
<dbReference type="InterPro" id="IPR051317">
    <property type="entry name" value="Gfo/Idh/MocA_oxidoreduct"/>
</dbReference>
<feature type="domain" description="GFO/IDH/MocA-like oxidoreductase" evidence="4">
    <location>
        <begin position="136"/>
        <end position="257"/>
    </location>
</feature>
<reference evidence="5 6" key="1">
    <citation type="submission" date="2016-10" db="EMBL/GenBank/DDBJ databases">
        <authorList>
            <person name="de Groot N.N."/>
        </authorList>
    </citation>
    <scope>NUCLEOTIDE SEQUENCE [LARGE SCALE GENOMIC DNA]</scope>
    <source>
        <strain evidence="5 6">CPCC 100156</strain>
    </source>
</reference>
<feature type="domain" description="Gfo/Idh/MocA-like oxidoreductase N-terminal" evidence="3">
    <location>
        <begin position="6"/>
        <end position="124"/>
    </location>
</feature>
<comment type="similarity">
    <text evidence="1">Belongs to the Gfo/Idh/MocA family.</text>
</comment>
<dbReference type="SUPFAM" id="SSF55347">
    <property type="entry name" value="Glyceraldehyde-3-phosphate dehydrogenase-like, C-terminal domain"/>
    <property type="match status" value="1"/>
</dbReference>
<dbReference type="PANTHER" id="PTHR43708:SF5">
    <property type="entry name" value="CONSERVED EXPRESSED OXIDOREDUCTASE (EUROFUNG)-RELATED"/>
    <property type="match status" value="1"/>
</dbReference>
<dbReference type="AlphaFoldDB" id="A0A1G6XL48"/>
<dbReference type="EMBL" id="FMZX01000012">
    <property type="protein sequence ID" value="SDD78145.1"/>
    <property type="molecule type" value="Genomic_DNA"/>
</dbReference>
<dbReference type="InterPro" id="IPR036291">
    <property type="entry name" value="NAD(P)-bd_dom_sf"/>
</dbReference>
<keyword evidence="2" id="KW-0560">Oxidoreductase</keyword>
<dbReference type="GO" id="GO:0016491">
    <property type="term" value="F:oxidoreductase activity"/>
    <property type="evidence" value="ECO:0007669"/>
    <property type="project" value="UniProtKB-KW"/>
</dbReference>
<protein>
    <submittedName>
        <fullName evidence="5">Predicted dehydrogenase</fullName>
    </submittedName>
</protein>
<organism evidence="5 6">
    <name type="scientific">Belnapia rosea</name>
    <dbReference type="NCBI Taxonomy" id="938405"/>
    <lineage>
        <taxon>Bacteria</taxon>
        <taxon>Pseudomonadati</taxon>
        <taxon>Pseudomonadota</taxon>
        <taxon>Alphaproteobacteria</taxon>
        <taxon>Acetobacterales</taxon>
        <taxon>Roseomonadaceae</taxon>
        <taxon>Belnapia</taxon>
    </lineage>
</organism>
<accession>A0A1G6XL48</accession>
<proteinExistence type="inferred from homology"/>
<evidence type="ECO:0000259" key="3">
    <source>
        <dbReference type="Pfam" id="PF01408"/>
    </source>
</evidence>
<dbReference type="GO" id="GO:0000166">
    <property type="term" value="F:nucleotide binding"/>
    <property type="evidence" value="ECO:0007669"/>
    <property type="project" value="InterPro"/>
</dbReference>
<evidence type="ECO:0000313" key="5">
    <source>
        <dbReference type="EMBL" id="SDD78145.1"/>
    </source>
</evidence>
<sequence>MARVLGVGMVGLGMAVAPHALALRDLEGAGRARFIGGFSPSAERRTAFAARWQAPVFDRLEALLAAPGLDLVLVLTPPAAHLPVAEAAAAAGKHLLVEKPLEFDLARAEALVTMAERAGVTLGVVFQHRFRPAALRLKAALEAGLLGDPLSASATIRWWRDANYFAQPGRGMKARDGGGVLLTQAIHTIDLLLHLMGPVAEVAAFARTSPLRAIDTEDIVAAALRFAGGAIGTLNATTVARPGFPERIDIAGTRGSAMLVAERLELHPEGGSPEIIDHGNAGGGGADPMAFDHGPHRALLAEMLDAIVEDRAPRNSGASALGVQRLIEALLRAAGEGRFVTL</sequence>
<evidence type="ECO:0000313" key="6">
    <source>
        <dbReference type="Proteomes" id="UP000198925"/>
    </source>
</evidence>
<dbReference type="Gene3D" id="3.40.50.720">
    <property type="entry name" value="NAD(P)-binding Rossmann-like Domain"/>
    <property type="match status" value="1"/>
</dbReference>
<dbReference type="STRING" id="938405.SAMN02927895_03636"/>
<dbReference type="PANTHER" id="PTHR43708">
    <property type="entry name" value="CONSERVED EXPRESSED OXIDOREDUCTASE (EUROFUNG)"/>
    <property type="match status" value="1"/>
</dbReference>
<dbReference type="Pfam" id="PF22725">
    <property type="entry name" value="GFO_IDH_MocA_C3"/>
    <property type="match status" value="1"/>
</dbReference>
<evidence type="ECO:0000256" key="1">
    <source>
        <dbReference type="ARBA" id="ARBA00010928"/>
    </source>
</evidence>
<keyword evidence="6" id="KW-1185">Reference proteome</keyword>
<dbReference type="InterPro" id="IPR055170">
    <property type="entry name" value="GFO_IDH_MocA-like_dom"/>
</dbReference>
<name>A0A1G6XL48_9PROT</name>
<dbReference type="Pfam" id="PF01408">
    <property type="entry name" value="GFO_IDH_MocA"/>
    <property type="match status" value="1"/>
</dbReference>
<evidence type="ECO:0000256" key="2">
    <source>
        <dbReference type="ARBA" id="ARBA00023002"/>
    </source>
</evidence>
<dbReference type="InterPro" id="IPR000683">
    <property type="entry name" value="Gfo/Idh/MocA-like_OxRdtase_N"/>
</dbReference>